<dbReference type="Proteomes" id="UP000595498">
    <property type="component" value="Chromosome"/>
</dbReference>
<feature type="region of interest" description="Disordered" evidence="1">
    <location>
        <begin position="1"/>
        <end position="92"/>
    </location>
</feature>
<name>A0ABX7CNX3_SPHMU</name>
<sequence>MRKRVLRLDGNTSTAKTRDREPGTADGRVQGGKMAAKRSKNNNKTTEISGCIIRSRPSAKSLRGPSGRIRTGKDGKLCSRKDGTPRIPQHSL</sequence>
<feature type="compositionally biased region" description="Basic and acidic residues" evidence="1">
    <location>
        <begin position="71"/>
        <end position="84"/>
    </location>
</feature>
<gene>
    <name evidence="2" type="ORF">I6I98_24700</name>
</gene>
<evidence type="ECO:0000313" key="3">
    <source>
        <dbReference type="Proteomes" id="UP000595498"/>
    </source>
</evidence>
<proteinExistence type="predicted"/>
<keyword evidence="3" id="KW-1185">Reference proteome</keyword>
<evidence type="ECO:0000313" key="2">
    <source>
        <dbReference type="EMBL" id="QQT53398.1"/>
    </source>
</evidence>
<dbReference type="EMBL" id="CP068224">
    <property type="protein sequence ID" value="QQT53398.1"/>
    <property type="molecule type" value="Genomic_DNA"/>
</dbReference>
<evidence type="ECO:0000256" key="1">
    <source>
        <dbReference type="SAM" id="MobiDB-lite"/>
    </source>
</evidence>
<reference evidence="2 3" key="1">
    <citation type="submission" date="2021-01" db="EMBL/GenBank/DDBJ databases">
        <title>FDA dAtabase for Regulatory Grade micrObial Sequences (FDA-ARGOS): Supporting development and validation of Infectious Disease Dx tests.</title>
        <authorList>
            <person name="Sproer C."/>
            <person name="Gronow S."/>
            <person name="Severitt S."/>
            <person name="Schroder I."/>
            <person name="Tallon L."/>
            <person name="Sadzewicz L."/>
            <person name="Zhao X."/>
            <person name="Boylan J."/>
            <person name="Ott S."/>
            <person name="Bowen H."/>
            <person name="Vavikolanu K."/>
            <person name="Mehta A."/>
            <person name="Aluvathingal J."/>
            <person name="Nadendla S."/>
            <person name="Lowell S."/>
            <person name="Myers T."/>
            <person name="Yan Y."/>
            <person name="Sichtig H."/>
        </authorList>
    </citation>
    <scope>NUCLEOTIDE SEQUENCE [LARGE SCALE GENOMIC DNA]</scope>
    <source>
        <strain evidence="2 3">FDAARGOS_1141</strain>
    </source>
</reference>
<accession>A0ABX7CNX3</accession>
<protein>
    <submittedName>
        <fullName evidence="2">Uncharacterized protein</fullName>
    </submittedName>
</protein>
<organism evidence="2 3">
    <name type="scientific">Sphingobacterium multivorum</name>
    <dbReference type="NCBI Taxonomy" id="28454"/>
    <lineage>
        <taxon>Bacteria</taxon>
        <taxon>Pseudomonadati</taxon>
        <taxon>Bacteroidota</taxon>
        <taxon>Sphingobacteriia</taxon>
        <taxon>Sphingobacteriales</taxon>
        <taxon>Sphingobacteriaceae</taxon>
        <taxon>Sphingobacterium</taxon>
    </lineage>
</organism>